<dbReference type="Pfam" id="PF13714">
    <property type="entry name" value="PEP_mutase"/>
    <property type="match status" value="1"/>
</dbReference>
<dbReference type="PANTHER" id="PTHR42905">
    <property type="entry name" value="PHOSPHOENOLPYRUVATE CARBOXYLASE"/>
    <property type="match status" value="1"/>
</dbReference>
<reference evidence="1 2" key="1">
    <citation type="submission" date="2016-10" db="EMBL/GenBank/DDBJ databases">
        <authorList>
            <person name="de Groot N.N."/>
        </authorList>
    </citation>
    <scope>NUCLEOTIDE SEQUENCE [LARGE SCALE GENOMIC DNA]</scope>
    <source>
        <strain evidence="1 2">CGMCC 4.5727</strain>
    </source>
</reference>
<dbReference type="PANTHER" id="PTHR42905:SF16">
    <property type="entry name" value="CARBOXYPHOSPHONOENOLPYRUVATE PHOSPHONOMUTASE-LIKE PROTEIN (AFU_ORTHOLOGUE AFUA_5G07230)"/>
    <property type="match status" value="1"/>
</dbReference>
<organism evidence="1 2">
    <name type="scientific">Streptomyces indicus</name>
    <dbReference type="NCBI Taxonomy" id="417292"/>
    <lineage>
        <taxon>Bacteria</taxon>
        <taxon>Bacillati</taxon>
        <taxon>Actinomycetota</taxon>
        <taxon>Actinomycetes</taxon>
        <taxon>Kitasatosporales</taxon>
        <taxon>Streptomycetaceae</taxon>
        <taxon>Streptomyces</taxon>
    </lineage>
</organism>
<dbReference type="Gene3D" id="3.20.20.60">
    <property type="entry name" value="Phosphoenolpyruvate-binding domains"/>
    <property type="match status" value="1"/>
</dbReference>
<dbReference type="STRING" id="417292.SAMN05421806_101708"/>
<dbReference type="GO" id="GO:0016829">
    <property type="term" value="F:lyase activity"/>
    <property type="evidence" value="ECO:0007669"/>
    <property type="project" value="UniProtKB-KW"/>
</dbReference>
<sequence>MTNTAALIAKARALHALHTPGRPLVLANVWDIPSARIVQDAGAAALATTSSGVSWELGAADGDHLERERAVEAVSRITAAVELPVTADIERGYGERPEDVAATVRAVFGAGAVGVNLEDSVDGGLRPAEEMAERIAAARAAADEAGVPLFLNARTDTYLRQAGEESGRLAETLRRAAVYREAGADGIFVPGVVDLGLVKELVDGIDAPLNVLAGPGAPEVGEFAGAGVARVSVGGRIAEAVHGLVRRAAKEVLTTGGYTHMAGAIEYGELNELFG</sequence>
<evidence type="ECO:0000313" key="2">
    <source>
        <dbReference type="Proteomes" id="UP000199155"/>
    </source>
</evidence>
<gene>
    <name evidence="1" type="ORF">SAMN05421806_101708</name>
</gene>
<protein>
    <submittedName>
        <fullName evidence="1">2-Methylisocitrate lyase, PEP mutase family</fullName>
    </submittedName>
</protein>
<dbReference type="InterPro" id="IPR040442">
    <property type="entry name" value="Pyrv_kinase-like_dom_sf"/>
</dbReference>
<accession>A0A1G8U8Z3</accession>
<name>A0A1G8U8Z3_9ACTN</name>
<dbReference type="AlphaFoldDB" id="A0A1G8U8Z3"/>
<keyword evidence="1" id="KW-0456">Lyase</keyword>
<dbReference type="Proteomes" id="UP000199155">
    <property type="component" value="Unassembled WGS sequence"/>
</dbReference>
<dbReference type="RefSeq" id="WP_093607128.1">
    <property type="nucleotide sequence ID" value="NZ_FNFF01000001.1"/>
</dbReference>
<dbReference type="SUPFAM" id="SSF51621">
    <property type="entry name" value="Phosphoenolpyruvate/pyruvate domain"/>
    <property type="match status" value="1"/>
</dbReference>
<dbReference type="Gene3D" id="6.10.250.2750">
    <property type="match status" value="1"/>
</dbReference>
<dbReference type="EMBL" id="FNFF01000001">
    <property type="protein sequence ID" value="SDJ50223.1"/>
    <property type="molecule type" value="Genomic_DNA"/>
</dbReference>
<dbReference type="OrthoDB" id="9780430at2"/>
<dbReference type="CDD" id="cd00377">
    <property type="entry name" value="ICL_PEPM"/>
    <property type="match status" value="1"/>
</dbReference>
<dbReference type="InterPro" id="IPR039556">
    <property type="entry name" value="ICL/PEPM"/>
</dbReference>
<evidence type="ECO:0000313" key="1">
    <source>
        <dbReference type="EMBL" id="SDJ50223.1"/>
    </source>
</evidence>
<dbReference type="InterPro" id="IPR015813">
    <property type="entry name" value="Pyrv/PenolPyrv_kinase-like_dom"/>
</dbReference>
<proteinExistence type="predicted"/>
<keyword evidence="2" id="KW-1185">Reference proteome</keyword>